<name>A0A7D4AV25_9SPHN</name>
<evidence type="ECO:0000313" key="3">
    <source>
        <dbReference type="Proteomes" id="UP000504693"/>
    </source>
</evidence>
<evidence type="ECO:0000313" key="2">
    <source>
        <dbReference type="EMBL" id="QKG72377.1"/>
    </source>
</evidence>
<keyword evidence="1" id="KW-0812">Transmembrane</keyword>
<gene>
    <name evidence="2" type="ORF">HQR01_13945</name>
</gene>
<feature type="transmembrane region" description="Helical" evidence="1">
    <location>
        <begin position="21"/>
        <end position="40"/>
    </location>
</feature>
<sequence length="262" mass="29964">MNFLKYLGLLFNRAAQKSVLLTDRLTILIVPFATLALWMAGAEMTDSVQETLFLGVAMTVLAVVVLRLVAASYFVWKEDQDEKEALVGEIERPERLLRADLRQFSLDNRKALSVALAKLSAIANLKTEPMLQAGYSADQINKLVVEIDTLINQLSYDYRVRVAALHFRDYCIDLISGERDGRDTLWERRKLVFKLLHKEDHVNDDLTLVELAIVIEDEDGECNFASKGVLAELKEQIRELGGEYYNREVRDDLRRKLKDNQS</sequence>
<feature type="transmembrane region" description="Helical" evidence="1">
    <location>
        <begin position="52"/>
        <end position="76"/>
    </location>
</feature>
<keyword evidence="1" id="KW-1133">Transmembrane helix</keyword>
<accession>A0A7D4AV25</accession>
<dbReference type="RefSeq" id="WP_173215580.1">
    <property type="nucleotide sequence ID" value="NZ_CP053921.1"/>
</dbReference>
<reference evidence="2 3" key="1">
    <citation type="submission" date="2020-05" db="EMBL/GenBank/DDBJ databases">
        <title>Erythrobacter mangrovi sp. nov., isolated from rhizosphere soil of mangrove plant (Kandelia candel).</title>
        <authorList>
            <person name="Ye Y.H."/>
        </authorList>
    </citation>
    <scope>NUCLEOTIDE SEQUENCE [LARGE SCALE GENOMIC DNA]</scope>
    <source>
        <strain evidence="2 3">EB310</strain>
    </source>
</reference>
<evidence type="ECO:0000256" key="1">
    <source>
        <dbReference type="SAM" id="Phobius"/>
    </source>
</evidence>
<keyword evidence="1" id="KW-0472">Membrane</keyword>
<dbReference type="AlphaFoldDB" id="A0A7D4AV25"/>
<dbReference type="KEGG" id="emv:HQR01_13945"/>
<organism evidence="2 3">
    <name type="scientific">Erythrobacter mangrovi</name>
    <dbReference type="NCBI Taxonomy" id="2739433"/>
    <lineage>
        <taxon>Bacteria</taxon>
        <taxon>Pseudomonadati</taxon>
        <taxon>Pseudomonadota</taxon>
        <taxon>Alphaproteobacteria</taxon>
        <taxon>Sphingomonadales</taxon>
        <taxon>Erythrobacteraceae</taxon>
        <taxon>Erythrobacter/Porphyrobacter group</taxon>
        <taxon>Erythrobacter</taxon>
    </lineage>
</organism>
<keyword evidence="3" id="KW-1185">Reference proteome</keyword>
<dbReference type="Proteomes" id="UP000504693">
    <property type="component" value="Chromosome"/>
</dbReference>
<dbReference type="EMBL" id="CP053921">
    <property type="protein sequence ID" value="QKG72377.1"/>
    <property type="molecule type" value="Genomic_DNA"/>
</dbReference>
<proteinExistence type="predicted"/>
<protein>
    <submittedName>
        <fullName evidence="2">Uncharacterized protein</fullName>
    </submittedName>
</protein>